<sequence>MQKIVNNILGTAALIAAAVMIPFTATADEHAKEPTSGGRAMAIEMEAEVTAVDAETRQVTLTGADGRSLTITVPEDGIAIETVGVGDVLRVGYLAALEGELRAPTEEEKADPFVEIRDAAQGEVEGTDVVGAGRVIHAVCTIEGMNRLLGTVTVLDSNGKVHVIADVEPEKMSGVTLGQTIVLTFTEAVAVSLEHVSKAE</sequence>
<organism evidence="2 3">
    <name type="scientific">Pseudohalioglobus sediminis</name>
    <dbReference type="NCBI Taxonomy" id="2606449"/>
    <lineage>
        <taxon>Bacteria</taxon>
        <taxon>Pseudomonadati</taxon>
        <taxon>Pseudomonadota</taxon>
        <taxon>Gammaproteobacteria</taxon>
        <taxon>Cellvibrionales</taxon>
        <taxon>Halieaceae</taxon>
        <taxon>Pseudohalioglobus</taxon>
    </lineage>
</organism>
<dbReference type="AlphaFoldDB" id="A0A5B0X1H4"/>
<evidence type="ECO:0000256" key="1">
    <source>
        <dbReference type="SAM" id="SignalP"/>
    </source>
</evidence>
<keyword evidence="1" id="KW-0732">Signal</keyword>
<gene>
    <name evidence="2" type="ORF">F0M18_04565</name>
</gene>
<accession>A0A5B0X1H4</accession>
<reference evidence="2 3" key="1">
    <citation type="submission" date="2019-09" db="EMBL/GenBank/DDBJ databases">
        <authorList>
            <person name="Chen X.-Y."/>
        </authorList>
    </citation>
    <scope>NUCLEOTIDE SEQUENCE [LARGE SCALE GENOMIC DNA]</scope>
    <source>
        <strain evidence="2 3">NY5</strain>
    </source>
</reference>
<dbReference type="EMBL" id="VTUX01000002">
    <property type="protein sequence ID" value="KAA1193123.1"/>
    <property type="molecule type" value="Genomic_DNA"/>
</dbReference>
<keyword evidence="3" id="KW-1185">Reference proteome</keyword>
<dbReference type="Proteomes" id="UP000323708">
    <property type="component" value="Unassembled WGS sequence"/>
</dbReference>
<comment type="caution">
    <text evidence="2">The sequence shown here is derived from an EMBL/GenBank/DDBJ whole genome shotgun (WGS) entry which is preliminary data.</text>
</comment>
<evidence type="ECO:0000313" key="3">
    <source>
        <dbReference type="Proteomes" id="UP000323708"/>
    </source>
</evidence>
<feature type="chain" id="PRO_5022809139" evidence="1">
    <location>
        <begin position="28"/>
        <end position="200"/>
    </location>
</feature>
<proteinExistence type="predicted"/>
<evidence type="ECO:0000313" key="2">
    <source>
        <dbReference type="EMBL" id="KAA1193123.1"/>
    </source>
</evidence>
<name>A0A5B0X1H4_9GAMM</name>
<dbReference type="RefSeq" id="WP_149610231.1">
    <property type="nucleotide sequence ID" value="NZ_VTUX01000002.1"/>
</dbReference>
<protein>
    <submittedName>
        <fullName evidence="2">Uncharacterized protein</fullName>
    </submittedName>
</protein>
<feature type="signal peptide" evidence="1">
    <location>
        <begin position="1"/>
        <end position="27"/>
    </location>
</feature>